<dbReference type="EMBL" id="BSXS01007775">
    <property type="protein sequence ID" value="GME90214.1"/>
    <property type="molecule type" value="Genomic_DNA"/>
</dbReference>
<accession>A0ACB5TKP5</accession>
<sequence>MITTNSSSSLSSFPETVLEIITRSLPHEVQCLVLKHVILNWVKELNSFVSLCQINNLIGYNPTLDEIIGLVLEELDFDESIFSHVHFNHIAQFIISRLISMKHLSIRHDFTTSDEEIALGFIQRFQSVTVQIFPTPFRNFQKTYFKSLTSLTVSPQELQSVLKELEGCFEKLPRLVSLELILIMNPKNIELVKEIVQKWRTFGSSVPNERQKERSLKLSISIGYGHEDMQPLPVSPLEQLKTFNGSTIFVL</sequence>
<comment type="caution">
    <text evidence="1">The sequence shown here is derived from an EMBL/GenBank/DDBJ whole genome shotgun (WGS) entry which is preliminary data.</text>
</comment>
<evidence type="ECO:0000313" key="1">
    <source>
        <dbReference type="EMBL" id="GME90214.1"/>
    </source>
</evidence>
<gene>
    <name evidence="1" type="ORF">Amon02_000866100</name>
</gene>
<dbReference type="Proteomes" id="UP001165064">
    <property type="component" value="Unassembled WGS sequence"/>
</dbReference>
<proteinExistence type="predicted"/>
<protein>
    <submittedName>
        <fullName evidence="1">Unnamed protein product</fullName>
    </submittedName>
</protein>
<reference evidence="1" key="1">
    <citation type="submission" date="2023-04" db="EMBL/GenBank/DDBJ databases">
        <title>Ambrosiozyma monospora NBRC 10751.</title>
        <authorList>
            <person name="Ichikawa N."/>
            <person name="Sato H."/>
            <person name="Tonouchi N."/>
        </authorList>
    </citation>
    <scope>NUCLEOTIDE SEQUENCE</scope>
    <source>
        <strain evidence="1">NBRC 10751</strain>
    </source>
</reference>
<organism evidence="1 2">
    <name type="scientific">Ambrosiozyma monospora</name>
    <name type="common">Yeast</name>
    <name type="synonym">Endomycopsis monosporus</name>
    <dbReference type="NCBI Taxonomy" id="43982"/>
    <lineage>
        <taxon>Eukaryota</taxon>
        <taxon>Fungi</taxon>
        <taxon>Dikarya</taxon>
        <taxon>Ascomycota</taxon>
        <taxon>Saccharomycotina</taxon>
        <taxon>Pichiomycetes</taxon>
        <taxon>Pichiales</taxon>
        <taxon>Pichiaceae</taxon>
        <taxon>Ambrosiozyma</taxon>
    </lineage>
</organism>
<evidence type="ECO:0000313" key="2">
    <source>
        <dbReference type="Proteomes" id="UP001165064"/>
    </source>
</evidence>
<keyword evidence="2" id="KW-1185">Reference proteome</keyword>
<name>A0ACB5TKP5_AMBMO</name>